<dbReference type="AlphaFoldDB" id="A0AA38M856"/>
<organism evidence="1 2">
    <name type="scientific">Zophobas morio</name>
    <dbReference type="NCBI Taxonomy" id="2755281"/>
    <lineage>
        <taxon>Eukaryota</taxon>
        <taxon>Metazoa</taxon>
        <taxon>Ecdysozoa</taxon>
        <taxon>Arthropoda</taxon>
        <taxon>Hexapoda</taxon>
        <taxon>Insecta</taxon>
        <taxon>Pterygota</taxon>
        <taxon>Neoptera</taxon>
        <taxon>Endopterygota</taxon>
        <taxon>Coleoptera</taxon>
        <taxon>Polyphaga</taxon>
        <taxon>Cucujiformia</taxon>
        <taxon>Tenebrionidae</taxon>
        <taxon>Zophobas</taxon>
    </lineage>
</organism>
<proteinExistence type="predicted"/>
<name>A0AA38M856_9CUCU</name>
<sequence>MALFTCLTRPTMRTFFAVRGGTRERLVRIDHPSHMGMEMSAPFIDSGERRKKREITGVTSGLTQGAWRAPFGRVYVGGGEEKLKMGEDGGAAMKMRKL</sequence>
<accession>A0AA38M856</accession>
<keyword evidence="2" id="KW-1185">Reference proteome</keyword>
<protein>
    <submittedName>
        <fullName evidence="1">Uncharacterized protein</fullName>
    </submittedName>
</protein>
<dbReference type="Proteomes" id="UP001168821">
    <property type="component" value="Unassembled WGS sequence"/>
</dbReference>
<evidence type="ECO:0000313" key="2">
    <source>
        <dbReference type="Proteomes" id="UP001168821"/>
    </source>
</evidence>
<dbReference type="EMBL" id="JALNTZ010000007">
    <property type="protein sequence ID" value="KAJ3647048.1"/>
    <property type="molecule type" value="Genomic_DNA"/>
</dbReference>
<gene>
    <name evidence="1" type="ORF">Zmor_024596</name>
</gene>
<evidence type="ECO:0000313" key="1">
    <source>
        <dbReference type="EMBL" id="KAJ3647048.1"/>
    </source>
</evidence>
<comment type="caution">
    <text evidence="1">The sequence shown here is derived from an EMBL/GenBank/DDBJ whole genome shotgun (WGS) entry which is preliminary data.</text>
</comment>
<reference evidence="1" key="1">
    <citation type="journal article" date="2023" name="G3 (Bethesda)">
        <title>Whole genome assemblies of Zophobas morio and Tenebrio molitor.</title>
        <authorList>
            <person name="Kaur S."/>
            <person name="Stinson S.A."/>
            <person name="diCenzo G.C."/>
        </authorList>
    </citation>
    <scope>NUCLEOTIDE SEQUENCE</scope>
    <source>
        <strain evidence="1">QUZm001</strain>
    </source>
</reference>